<dbReference type="InterPro" id="IPR035367">
    <property type="entry name" value="Nrap_D2"/>
</dbReference>
<dbReference type="FunCoup" id="A0A6P6Y406">
    <property type="interactions" value="1352"/>
</dbReference>
<gene>
    <name evidence="4" type="primary">LOC113794307</name>
</gene>
<protein>
    <submittedName>
        <fullName evidence="4">Poly(A) RNA polymerase, mitochondrial-like</fullName>
    </submittedName>
</protein>
<dbReference type="AlphaFoldDB" id="A0A6P6Y406"/>
<dbReference type="PANTHER" id="PTHR12271">
    <property type="entry name" value="POLY A POLYMERASE CID PAP -RELATED"/>
    <property type="match status" value="1"/>
</dbReference>
<dbReference type="SUPFAM" id="SSF81631">
    <property type="entry name" value="PAP/OAS1 substrate-binding domain"/>
    <property type="match status" value="1"/>
</dbReference>
<dbReference type="Pfam" id="PF22600">
    <property type="entry name" value="MTPAP-like_central"/>
    <property type="match status" value="1"/>
</dbReference>
<dbReference type="CDD" id="cd05402">
    <property type="entry name" value="NT_PAP_TUTase"/>
    <property type="match status" value="1"/>
</dbReference>
<evidence type="ECO:0000259" key="2">
    <source>
        <dbReference type="Pfam" id="PF22600"/>
    </source>
</evidence>
<dbReference type="Gene3D" id="1.10.1410.10">
    <property type="match status" value="1"/>
</dbReference>
<keyword evidence="3" id="KW-1185">Reference proteome</keyword>
<sequence length="480" mass="56033">MQLRRSNIISRLILHNNSRREFTNRISFKDIIKTNKNDSKKLILVENLSAKNSSINGHSLRECFNVKIDNFWTWNYRRRNFALIQLNKIDDVMKIQSNCGYNLHALPIRTRMIETNFPAIDHHESSQSPYELGINVKKSLSCSDLKERFPTNEQLIIHLTEMNSLNELDELLRYFLITQLEDIICQSVFSDFNIYPFGSSLIGLGDSTSDLDLALLHVHQWRKNRDINFAMPELKSERDQTQQCLSLIADIIRNFMPNISKVNRILRARIPIVKMSFDLAPIDIDISIELSTETGHHGLLMADYLHYCVSQHVNIKQFLLFLKYWSKQHGVVKSIPGNWFSNFQILALAIYFLQKEQILKPIVNIDDNEQQQSITNVMNTMKMIYSFFEFLISFDFEKEAISIQTGKSFTKPDFSPLYIENPMEPTLNICKNVSGVEFKKLLLQAYNSLDAFHCKDFHLADLLDPEYFKTLEKRNNQSVR</sequence>
<organism evidence="3 4">
    <name type="scientific">Dermatophagoides pteronyssinus</name>
    <name type="common">European house dust mite</name>
    <dbReference type="NCBI Taxonomy" id="6956"/>
    <lineage>
        <taxon>Eukaryota</taxon>
        <taxon>Metazoa</taxon>
        <taxon>Ecdysozoa</taxon>
        <taxon>Arthropoda</taxon>
        <taxon>Chelicerata</taxon>
        <taxon>Arachnida</taxon>
        <taxon>Acari</taxon>
        <taxon>Acariformes</taxon>
        <taxon>Sarcoptiformes</taxon>
        <taxon>Astigmata</taxon>
        <taxon>Psoroptidia</taxon>
        <taxon>Analgoidea</taxon>
        <taxon>Pyroglyphidae</taxon>
        <taxon>Dermatophagoidinae</taxon>
        <taxon>Dermatophagoides</taxon>
    </lineage>
</organism>
<evidence type="ECO:0000313" key="3">
    <source>
        <dbReference type="Proteomes" id="UP000515146"/>
    </source>
</evidence>
<dbReference type="OrthoDB" id="434989at2759"/>
<dbReference type="KEGG" id="dpte:113794307"/>
<dbReference type="Gene3D" id="3.30.460.10">
    <property type="entry name" value="Beta Polymerase, domain 2"/>
    <property type="match status" value="1"/>
</dbReference>
<reference evidence="4" key="1">
    <citation type="submission" date="2025-08" db="UniProtKB">
        <authorList>
            <consortium name="RefSeq"/>
        </authorList>
    </citation>
    <scope>IDENTIFICATION</scope>
    <source>
        <strain evidence="4">Airmid</strain>
    </source>
</reference>
<evidence type="ECO:0000313" key="4">
    <source>
        <dbReference type="RefSeq" id="XP_027200223.1"/>
    </source>
</evidence>
<dbReference type="SUPFAM" id="SSF81301">
    <property type="entry name" value="Nucleotidyltransferase"/>
    <property type="match status" value="1"/>
</dbReference>
<dbReference type="InterPro" id="IPR054708">
    <property type="entry name" value="MTPAP-like_central"/>
</dbReference>
<dbReference type="GO" id="GO:0031123">
    <property type="term" value="P:RNA 3'-end processing"/>
    <property type="evidence" value="ECO:0007669"/>
    <property type="project" value="TreeGrafter"/>
</dbReference>
<dbReference type="Pfam" id="PF17403">
    <property type="entry name" value="Nrap_D2"/>
    <property type="match status" value="1"/>
</dbReference>
<dbReference type="PANTHER" id="PTHR12271:SF133">
    <property type="entry name" value="POLY(A) RNA POLYMERASE, MITOCHONDRIAL"/>
    <property type="match status" value="1"/>
</dbReference>
<dbReference type="InParanoid" id="A0A6P6Y406"/>
<dbReference type="InterPro" id="IPR043519">
    <property type="entry name" value="NT_sf"/>
</dbReference>
<dbReference type="Proteomes" id="UP000515146">
    <property type="component" value="Unplaced"/>
</dbReference>
<evidence type="ECO:0000259" key="1">
    <source>
        <dbReference type="Pfam" id="PF17403"/>
    </source>
</evidence>
<dbReference type="OMA" id="RYFLITQ"/>
<dbReference type="RefSeq" id="XP_027200223.1">
    <property type="nucleotide sequence ID" value="XM_027344422.1"/>
</dbReference>
<dbReference type="GO" id="GO:1990817">
    <property type="term" value="F:poly(A) RNA polymerase activity"/>
    <property type="evidence" value="ECO:0007669"/>
    <property type="project" value="TreeGrafter"/>
</dbReference>
<accession>A0A6P6Y406</accession>
<feature type="domain" description="Poly(A) RNA polymerase mitochondrial-like central palm" evidence="2">
    <location>
        <begin position="156"/>
        <end position="289"/>
    </location>
</feature>
<name>A0A6P6Y406_DERPT</name>
<feature type="domain" description="Nrap protein" evidence="1">
    <location>
        <begin position="319"/>
        <end position="452"/>
    </location>
</feature>
<proteinExistence type="predicted"/>